<feature type="domain" description="Class II aldolase/adducin N-terminal" evidence="4">
    <location>
        <begin position="238"/>
        <end position="413"/>
    </location>
</feature>
<sequence length="451" mass="48175">MKNQQIYENIKKYAAELSEAGYIDSGYIGVSADEGLYITTPDAEFADLKEEQVAFVTEKGIEEIDGNFRAAAVLLLCALKSKKKASAAAIVDSESILAFSKRRKTLPPVLDDMSQVVGVSVRAALKNTAVEVVAALSGLRNACFLPDAGALVTGRTLAEVYTATLVLDKAVTCYLLTEKKGGTKKLGVVSAYIEHIGYSLKYSKKNQASQKAAEEGKEVELAEQPSAIVTDELMKVAEEIKAAGVRLVKENLVQGTWGNIAVRLNDKEMLATPSALDYEMLKPEQMAIVDMQTLEWKGSNKPTSEKGIHAKLLLAHPESNATVHTHPFYGSMLAAMATPLAVPEKYRDILGDVVPVSKFAPPGTPWLVKNATEAIGDAPCCFLAHHGVIVRGKDLDDAFVICRALEDACRDYLTSDDDAAATAESAAPAGAAAPAEEPAAIEAEGKDTAEE</sequence>
<dbReference type="Pfam" id="PF00596">
    <property type="entry name" value="Aldolase_II"/>
    <property type="match status" value="2"/>
</dbReference>
<dbReference type="GO" id="GO:0019323">
    <property type="term" value="P:pentose catabolic process"/>
    <property type="evidence" value="ECO:0007669"/>
    <property type="project" value="TreeGrafter"/>
</dbReference>
<keyword evidence="1" id="KW-0479">Metal-binding</keyword>
<dbReference type="SUPFAM" id="SSF53639">
    <property type="entry name" value="AraD/HMP-PK domain-like"/>
    <property type="match status" value="2"/>
</dbReference>
<dbReference type="InterPro" id="IPR036409">
    <property type="entry name" value="Aldolase_II/adducin_N_sf"/>
</dbReference>
<keyword evidence="2" id="KW-0456">Lyase</keyword>
<protein>
    <submittedName>
        <fullName evidence="5">Class II aldolase/adducin family protein</fullName>
    </submittedName>
</protein>
<dbReference type="Proteomes" id="UP000886857">
    <property type="component" value="Unassembled WGS sequence"/>
</dbReference>
<name>A0A9D1NA65_9FIRM</name>
<comment type="caution">
    <text evidence="5">The sequence shown here is derived from an EMBL/GenBank/DDBJ whole genome shotgun (WGS) entry which is preliminary data.</text>
</comment>
<dbReference type="EMBL" id="DVOE01000088">
    <property type="protein sequence ID" value="HIU99338.1"/>
    <property type="molecule type" value="Genomic_DNA"/>
</dbReference>
<feature type="compositionally biased region" description="Low complexity" evidence="3">
    <location>
        <begin position="423"/>
        <end position="442"/>
    </location>
</feature>
<dbReference type="SMART" id="SM01007">
    <property type="entry name" value="Aldolase_II"/>
    <property type="match status" value="1"/>
</dbReference>
<dbReference type="GO" id="GO:0016832">
    <property type="term" value="F:aldehyde-lyase activity"/>
    <property type="evidence" value="ECO:0007669"/>
    <property type="project" value="TreeGrafter"/>
</dbReference>
<feature type="region of interest" description="Disordered" evidence="3">
    <location>
        <begin position="423"/>
        <end position="451"/>
    </location>
</feature>
<dbReference type="AlphaFoldDB" id="A0A9D1NA65"/>
<evidence type="ECO:0000256" key="1">
    <source>
        <dbReference type="ARBA" id="ARBA00022723"/>
    </source>
</evidence>
<proteinExistence type="predicted"/>
<evidence type="ECO:0000313" key="5">
    <source>
        <dbReference type="EMBL" id="HIU99338.1"/>
    </source>
</evidence>
<evidence type="ECO:0000256" key="2">
    <source>
        <dbReference type="ARBA" id="ARBA00023239"/>
    </source>
</evidence>
<reference evidence="5" key="2">
    <citation type="journal article" date="2021" name="PeerJ">
        <title>Extensive microbial diversity within the chicken gut microbiome revealed by metagenomics and culture.</title>
        <authorList>
            <person name="Gilroy R."/>
            <person name="Ravi A."/>
            <person name="Getino M."/>
            <person name="Pursley I."/>
            <person name="Horton D.L."/>
            <person name="Alikhan N.F."/>
            <person name="Baker D."/>
            <person name="Gharbi K."/>
            <person name="Hall N."/>
            <person name="Watson M."/>
            <person name="Adriaenssens E.M."/>
            <person name="Foster-Nyarko E."/>
            <person name="Jarju S."/>
            <person name="Secka A."/>
            <person name="Antonio M."/>
            <person name="Oren A."/>
            <person name="Chaudhuri R.R."/>
            <person name="La Ragione R."/>
            <person name="Hildebrand F."/>
            <person name="Pallen M.J."/>
        </authorList>
    </citation>
    <scope>NUCLEOTIDE SEQUENCE</scope>
    <source>
        <strain evidence="5">10406</strain>
    </source>
</reference>
<evidence type="ECO:0000259" key="4">
    <source>
        <dbReference type="SMART" id="SM01007"/>
    </source>
</evidence>
<accession>A0A9D1NA65</accession>
<dbReference type="InterPro" id="IPR001303">
    <property type="entry name" value="Aldolase_II/adducin_N"/>
</dbReference>
<dbReference type="GO" id="GO:0046872">
    <property type="term" value="F:metal ion binding"/>
    <property type="evidence" value="ECO:0007669"/>
    <property type="project" value="UniProtKB-KW"/>
</dbReference>
<dbReference type="PANTHER" id="PTHR22789">
    <property type="entry name" value="FUCULOSE PHOSPHATE ALDOLASE"/>
    <property type="match status" value="1"/>
</dbReference>
<reference evidence="5" key="1">
    <citation type="submission" date="2020-10" db="EMBL/GenBank/DDBJ databases">
        <authorList>
            <person name="Gilroy R."/>
        </authorList>
    </citation>
    <scope>NUCLEOTIDE SEQUENCE</scope>
    <source>
        <strain evidence="5">10406</strain>
    </source>
</reference>
<evidence type="ECO:0000313" key="6">
    <source>
        <dbReference type="Proteomes" id="UP000886857"/>
    </source>
</evidence>
<dbReference type="GO" id="GO:0005829">
    <property type="term" value="C:cytosol"/>
    <property type="evidence" value="ECO:0007669"/>
    <property type="project" value="TreeGrafter"/>
</dbReference>
<evidence type="ECO:0000256" key="3">
    <source>
        <dbReference type="SAM" id="MobiDB-lite"/>
    </source>
</evidence>
<gene>
    <name evidence="5" type="ORF">IAC73_05810</name>
</gene>
<dbReference type="PANTHER" id="PTHR22789:SF0">
    <property type="entry name" value="3-OXO-TETRONATE 4-PHOSPHATE DECARBOXYLASE-RELATED"/>
    <property type="match status" value="1"/>
</dbReference>
<dbReference type="InterPro" id="IPR050197">
    <property type="entry name" value="Aldolase_class_II_sugar_metab"/>
</dbReference>
<dbReference type="Gene3D" id="3.40.225.10">
    <property type="entry name" value="Class II aldolase/adducin N-terminal domain"/>
    <property type="match status" value="2"/>
</dbReference>
<organism evidence="5 6">
    <name type="scientific">Candidatus Limadaptatus stercoripullorum</name>
    <dbReference type="NCBI Taxonomy" id="2840846"/>
    <lineage>
        <taxon>Bacteria</taxon>
        <taxon>Bacillati</taxon>
        <taxon>Bacillota</taxon>
        <taxon>Clostridia</taxon>
        <taxon>Eubacteriales</taxon>
        <taxon>Candidatus Limadaptatus</taxon>
    </lineage>
</organism>